<evidence type="ECO:0000313" key="1">
    <source>
        <dbReference type="EMBL" id="CAB4735378.1"/>
    </source>
</evidence>
<sequence>MIAKAIIDQNSKAARTAMHAHIESSLKRFAPTAQAINKK</sequence>
<gene>
    <name evidence="1" type="ORF">UFOPK2772_00624</name>
</gene>
<dbReference type="EMBL" id="CAEZYT010000028">
    <property type="protein sequence ID" value="CAB4735378.1"/>
    <property type="molecule type" value="Genomic_DNA"/>
</dbReference>
<name>A0A6J6SKY2_9ZZZZ</name>
<accession>A0A6J6SKY2</accession>
<proteinExistence type="predicted"/>
<reference evidence="1" key="1">
    <citation type="submission" date="2020-05" db="EMBL/GenBank/DDBJ databases">
        <authorList>
            <person name="Chiriac C."/>
            <person name="Salcher M."/>
            <person name="Ghai R."/>
            <person name="Kavagutti S V."/>
        </authorList>
    </citation>
    <scope>NUCLEOTIDE SEQUENCE</scope>
</reference>
<organism evidence="1">
    <name type="scientific">freshwater metagenome</name>
    <dbReference type="NCBI Taxonomy" id="449393"/>
    <lineage>
        <taxon>unclassified sequences</taxon>
        <taxon>metagenomes</taxon>
        <taxon>ecological metagenomes</taxon>
    </lineage>
</organism>
<protein>
    <submittedName>
        <fullName evidence="1">Unannotated protein</fullName>
    </submittedName>
</protein>
<dbReference type="AlphaFoldDB" id="A0A6J6SKY2"/>